<evidence type="ECO:0000313" key="2">
    <source>
        <dbReference type="EMBL" id="MPC11882.1"/>
    </source>
</evidence>
<keyword evidence="3" id="KW-1185">Reference proteome</keyword>
<proteinExistence type="predicted"/>
<evidence type="ECO:0000313" key="3">
    <source>
        <dbReference type="Proteomes" id="UP000324222"/>
    </source>
</evidence>
<dbReference type="Proteomes" id="UP000324222">
    <property type="component" value="Unassembled WGS sequence"/>
</dbReference>
<evidence type="ECO:0000256" key="1">
    <source>
        <dbReference type="SAM" id="MobiDB-lite"/>
    </source>
</evidence>
<comment type="caution">
    <text evidence="2">The sequence shown here is derived from an EMBL/GenBank/DDBJ whole genome shotgun (WGS) entry which is preliminary data.</text>
</comment>
<sequence>MEGRDGSLCPSSLGQLTYLSGANTCNRASPFADPSDILKDRHGKSPYSKIVSAPSPPALSPQVMPHLGTGGESDAWDLNVRGNGGDSAEGEVVY</sequence>
<protein>
    <submittedName>
        <fullName evidence="2">Uncharacterized protein</fullName>
    </submittedName>
</protein>
<gene>
    <name evidence="2" type="ORF">E2C01_004557</name>
</gene>
<dbReference type="AlphaFoldDB" id="A0A5B7CQA3"/>
<organism evidence="2 3">
    <name type="scientific">Portunus trituberculatus</name>
    <name type="common">Swimming crab</name>
    <name type="synonym">Neptunus trituberculatus</name>
    <dbReference type="NCBI Taxonomy" id="210409"/>
    <lineage>
        <taxon>Eukaryota</taxon>
        <taxon>Metazoa</taxon>
        <taxon>Ecdysozoa</taxon>
        <taxon>Arthropoda</taxon>
        <taxon>Crustacea</taxon>
        <taxon>Multicrustacea</taxon>
        <taxon>Malacostraca</taxon>
        <taxon>Eumalacostraca</taxon>
        <taxon>Eucarida</taxon>
        <taxon>Decapoda</taxon>
        <taxon>Pleocyemata</taxon>
        <taxon>Brachyura</taxon>
        <taxon>Eubrachyura</taxon>
        <taxon>Portunoidea</taxon>
        <taxon>Portunidae</taxon>
        <taxon>Portuninae</taxon>
        <taxon>Portunus</taxon>
    </lineage>
</organism>
<feature type="region of interest" description="Disordered" evidence="1">
    <location>
        <begin position="29"/>
        <end position="94"/>
    </location>
</feature>
<reference evidence="2 3" key="1">
    <citation type="submission" date="2019-05" db="EMBL/GenBank/DDBJ databases">
        <title>Another draft genome of Portunus trituberculatus and its Hox gene families provides insights of decapod evolution.</title>
        <authorList>
            <person name="Jeong J.-H."/>
            <person name="Song I."/>
            <person name="Kim S."/>
            <person name="Choi T."/>
            <person name="Kim D."/>
            <person name="Ryu S."/>
            <person name="Kim W."/>
        </authorList>
    </citation>
    <scope>NUCLEOTIDE SEQUENCE [LARGE SCALE GENOMIC DNA]</scope>
    <source>
        <tissue evidence="2">Muscle</tissue>
    </source>
</reference>
<dbReference type="EMBL" id="VSRR010000186">
    <property type="protein sequence ID" value="MPC11882.1"/>
    <property type="molecule type" value="Genomic_DNA"/>
</dbReference>
<name>A0A5B7CQA3_PORTR</name>
<accession>A0A5B7CQA3</accession>